<dbReference type="Proteomes" id="UP000183832">
    <property type="component" value="Unassembled WGS sequence"/>
</dbReference>
<name>A0A1J1I2I5_9DIPT</name>
<accession>A0A1J1I2I5</accession>
<protein>
    <submittedName>
        <fullName evidence="2">CLUMA_CG007999, isoform A</fullName>
    </submittedName>
</protein>
<gene>
    <name evidence="2" type="ORF">CLUMA_CG007999</name>
</gene>
<feature type="region of interest" description="Disordered" evidence="1">
    <location>
        <begin position="1"/>
        <end position="54"/>
    </location>
</feature>
<dbReference type="OrthoDB" id="6375801at2759"/>
<dbReference type="PANTHER" id="PTHR46601:SF2">
    <property type="entry name" value="UBIQUITIN-LIKE PROTEASE FAMILY PROFILE DOMAIN-CONTAINING PROTEIN"/>
    <property type="match status" value="1"/>
</dbReference>
<organism evidence="2 3">
    <name type="scientific">Clunio marinus</name>
    <dbReference type="NCBI Taxonomy" id="568069"/>
    <lineage>
        <taxon>Eukaryota</taxon>
        <taxon>Metazoa</taxon>
        <taxon>Ecdysozoa</taxon>
        <taxon>Arthropoda</taxon>
        <taxon>Hexapoda</taxon>
        <taxon>Insecta</taxon>
        <taxon>Pterygota</taxon>
        <taxon>Neoptera</taxon>
        <taxon>Endopterygota</taxon>
        <taxon>Diptera</taxon>
        <taxon>Nematocera</taxon>
        <taxon>Chironomoidea</taxon>
        <taxon>Chironomidae</taxon>
        <taxon>Clunio</taxon>
    </lineage>
</organism>
<reference evidence="2 3" key="1">
    <citation type="submission" date="2015-04" db="EMBL/GenBank/DDBJ databases">
        <authorList>
            <person name="Syromyatnikov M.Y."/>
            <person name="Popov V.N."/>
        </authorList>
    </citation>
    <scope>NUCLEOTIDE SEQUENCE [LARGE SCALE GENOMIC DNA]</scope>
</reference>
<evidence type="ECO:0000313" key="2">
    <source>
        <dbReference type="EMBL" id="CRK94493.1"/>
    </source>
</evidence>
<dbReference type="AlphaFoldDB" id="A0A1J1I2I5"/>
<sequence>MDAARKRKNAEYNKAYRQKDYEAKKEKDRLRKKKKRDFIKVNDPEKYDEVKKAEKKRKKKCWERKKAENSNVASSQSSFLTAQARVNRINFQVNLLPKDEAMRKEIFLGMGKKLGFNVEPLPQAKSSKGLYPTVDQLRPKRFVKLRTKTPRNTCVCSIHANMKFALKALARADPTYKDVVIGSDMSKNFICVGDKETCFSNKCYKCKHSPAFFEKFQENAENATKSVKWEQWQKAPDGGIFSQVEKFTKTGTESDLIKHIKEMKVKFLLHVLVKRNQADCLELYCLQAKSKNATTAVLQVDWARNYRCFLQDSTQAIYSNKKEVSIFTAMMWHRGEKSMAVALDSGDHSKKTVVPCLDKLFKEIPTTASTVHIFSDNSPSQFKNKYTMALIPALQKEHGKKIIWHYLAAQHGKGATDGIGGGLKLAATNKSKGGETILDAEAFVAAISPHSKVALKLITDDEIKKINADIGLEYICSNNPLKIKNILKYHCFKVDFEKVEYQKLSSFDQEEQDDLIHDEEEDDILMVEKEENVSFKEEEEDDDDSEGVLANNFHDYGPWSQFKHKLRTRLDPLLLDPLLLDPLLLDPLLLDPLIIKY</sequence>
<evidence type="ECO:0000256" key="1">
    <source>
        <dbReference type="SAM" id="MobiDB-lite"/>
    </source>
</evidence>
<feature type="compositionally biased region" description="Basic and acidic residues" evidence="1">
    <location>
        <begin position="38"/>
        <end position="52"/>
    </location>
</feature>
<proteinExistence type="predicted"/>
<evidence type="ECO:0000313" key="3">
    <source>
        <dbReference type="Proteomes" id="UP000183832"/>
    </source>
</evidence>
<feature type="compositionally biased region" description="Basic and acidic residues" evidence="1">
    <location>
        <begin position="17"/>
        <end position="29"/>
    </location>
</feature>
<keyword evidence="3" id="KW-1185">Reference proteome</keyword>
<dbReference type="EMBL" id="CVRI01000039">
    <property type="protein sequence ID" value="CRK94493.1"/>
    <property type="molecule type" value="Genomic_DNA"/>
</dbReference>
<dbReference type="PANTHER" id="PTHR46601">
    <property type="entry name" value="ULP_PROTEASE DOMAIN-CONTAINING PROTEIN"/>
    <property type="match status" value="1"/>
</dbReference>